<evidence type="ECO:0000313" key="2">
    <source>
        <dbReference type="Proteomes" id="UP001500729"/>
    </source>
</evidence>
<dbReference type="Proteomes" id="UP001500729">
    <property type="component" value="Unassembled WGS sequence"/>
</dbReference>
<gene>
    <name evidence="1" type="ORF">GCM10009533_55190</name>
</gene>
<dbReference type="EMBL" id="BAAAGS010000048">
    <property type="protein sequence ID" value="GAA0549562.1"/>
    <property type="molecule type" value="Genomic_DNA"/>
</dbReference>
<keyword evidence="2" id="KW-1185">Reference proteome</keyword>
<proteinExistence type="predicted"/>
<name>A0ABP3NPM0_SACER</name>
<organism evidence="1 2">
    <name type="scientific">Saccharopolyspora erythraea</name>
    <name type="common">Streptomyces erythraeus</name>
    <dbReference type="NCBI Taxonomy" id="1836"/>
    <lineage>
        <taxon>Bacteria</taxon>
        <taxon>Bacillati</taxon>
        <taxon>Actinomycetota</taxon>
        <taxon>Actinomycetes</taxon>
        <taxon>Pseudonocardiales</taxon>
        <taxon>Pseudonocardiaceae</taxon>
        <taxon>Saccharopolyspora</taxon>
    </lineage>
</organism>
<comment type="caution">
    <text evidence="1">The sequence shown here is derived from an EMBL/GenBank/DDBJ whole genome shotgun (WGS) entry which is preliminary data.</text>
</comment>
<protein>
    <submittedName>
        <fullName evidence="1">Uncharacterized protein</fullName>
    </submittedName>
</protein>
<accession>A0ABP3NPM0</accession>
<reference evidence="2" key="1">
    <citation type="journal article" date="2019" name="Int. J. Syst. Evol. Microbiol.">
        <title>The Global Catalogue of Microorganisms (GCM) 10K type strain sequencing project: providing services to taxonomists for standard genome sequencing and annotation.</title>
        <authorList>
            <consortium name="The Broad Institute Genomics Platform"/>
            <consortium name="The Broad Institute Genome Sequencing Center for Infectious Disease"/>
            <person name="Wu L."/>
            <person name="Ma J."/>
        </authorList>
    </citation>
    <scope>NUCLEOTIDE SEQUENCE [LARGE SCALE GENOMIC DNA]</scope>
    <source>
        <strain evidence="2">JCM 10303</strain>
    </source>
</reference>
<dbReference type="RefSeq" id="WP_009948483.1">
    <property type="nucleotide sequence ID" value="NZ_BAAAGS010000048.1"/>
</dbReference>
<sequence length="346" mass="38075">MGDDLARELVSGVRGRRLCWELLQDPLSRTSAWTALRTGRSRPGDEDLLSELTAFTADFDAHGIADRLFSALEESVAWARYWQEPDEIDQGLALPGMDVALLPVAREVAAAAPRWWSDGVALHDQWLVDLRGSDPGAALDGSAAGKLAQWWEHAVEWERQWEGYTSDPGVNLSGYWWSTPNQSVVELPSTTRKPPGGGPVGLSLVEDGMGWTSLHCAPVAVRGGARVFEVTCPRDWAELVARYPMDVTASRRHDWWRTTGVAGRWLLPDYAAVGRDYDAVHLTAWGYLTTAGEALEAGEAGTVLAGWSPDETYWLTDCLQLSGPTEHWTRDEAYDSPWVRAAGATD</sequence>
<evidence type="ECO:0000313" key="1">
    <source>
        <dbReference type="EMBL" id="GAA0549562.1"/>
    </source>
</evidence>